<evidence type="ECO:0000256" key="1">
    <source>
        <dbReference type="SAM" id="MobiDB-lite"/>
    </source>
</evidence>
<feature type="region of interest" description="Disordered" evidence="1">
    <location>
        <begin position="136"/>
        <end position="261"/>
    </location>
</feature>
<evidence type="ECO:0000313" key="3">
    <source>
        <dbReference type="Proteomes" id="UP000630936"/>
    </source>
</evidence>
<evidence type="ECO:0000313" key="2">
    <source>
        <dbReference type="EMBL" id="GGZ23796.1"/>
    </source>
</evidence>
<feature type="region of interest" description="Disordered" evidence="1">
    <location>
        <begin position="440"/>
        <end position="480"/>
    </location>
</feature>
<protein>
    <recommendedName>
        <fullName evidence="4">DNA-binding protein</fullName>
    </recommendedName>
</protein>
<reference evidence="2" key="1">
    <citation type="journal article" date="2014" name="Int. J. Syst. Evol. Microbiol.">
        <title>Complete genome sequence of Corynebacterium casei LMG S-19264T (=DSM 44701T), isolated from a smear-ripened cheese.</title>
        <authorList>
            <consortium name="US DOE Joint Genome Institute (JGI-PGF)"/>
            <person name="Walter F."/>
            <person name="Albersmeier A."/>
            <person name="Kalinowski J."/>
            <person name="Ruckert C."/>
        </authorList>
    </citation>
    <scope>NUCLEOTIDE SEQUENCE</scope>
    <source>
        <strain evidence="2">JCM 4988</strain>
    </source>
</reference>
<organism evidence="2 3">
    <name type="scientific">Streptomyces inusitatus</name>
    <dbReference type="NCBI Taxonomy" id="68221"/>
    <lineage>
        <taxon>Bacteria</taxon>
        <taxon>Bacillati</taxon>
        <taxon>Actinomycetota</taxon>
        <taxon>Actinomycetes</taxon>
        <taxon>Kitasatosporales</taxon>
        <taxon>Streptomycetaceae</taxon>
        <taxon>Streptomyces</taxon>
    </lineage>
</organism>
<dbReference type="Proteomes" id="UP000630936">
    <property type="component" value="Unassembled WGS sequence"/>
</dbReference>
<gene>
    <name evidence="2" type="ORF">GCM10010387_16290</name>
</gene>
<evidence type="ECO:0008006" key="4">
    <source>
        <dbReference type="Google" id="ProtNLM"/>
    </source>
</evidence>
<name>A0A918UP12_9ACTN</name>
<proteinExistence type="predicted"/>
<comment type="caution">
    <text evidence="2">The sequence shown here is derived from an EMBL/GenBank/DDBJ whole genome shotgun (WGS) entry which is preliminary data.</text>
</comment>
<reference evidence="2" key="2">
    <citation type="submission" date="2020-09" db="EMBL/GenBank/DDBJ databases">
        <authorList>
            <person name="Sun Q."/>
            <person name="Ohkuma M."/>
        </authorList>
    </citation>
    <scope>NUCLEOTIDE SEQUENCE</scope>
    <source>
        <strain evidence="2">JCM 4988</strain>
    </source>
</reference>
<dbReference type="AlphaFoldDB" id="A0A918UP12"/>
<sequence length="480" mass="52186">MTNWAPDVPQVVHSELPPFGIKPHWVAFAFSAQANRLYDLYNAHVNRDRGDLVVWPTLDDLASMMGLSRGDKVAPYMRELETGGAVDVETLTKTGGNGRRYVITLRVHPPEGFTGPLQSSDWHHANRDGQLARTTMAGRARGVHPDEPAEQEVPPLEGGDVGPLLGGDVHPPEGVVTKNKLNQNKEEQPAPSARSAADARRASAGSGVREEDSGSAATDKTGPVEAEEEPGDSVAARPVPGPRKPKSASDKGTGPGSPFPLDVRQRIYATEALLPPELRTVLAAQFPYGHLPNVSRQVIARALGDRTPDQLGVRAARRWTAYGYERDHHDGVLRSPLGVVEELLRPTPYCPDTECEDGLNIHTGHACKPCEARIKERRTDRLAGRWVPEHRPPRLYRDREQCEVCDQPFPGVVPDDRVCQECHAGLDRAAAHVNGTPAGEAPVETDPGNCAAPPSSAYRRCREQQAQTRLDALQSPAAPF</sequence>
<accession>A0A918UP12</accession>
<dbReference type="EMBL" id="BMWG01000003">
    <property type="protein sequence ID" value="GGZ23796.1"/>
    <property type="molecule type" value="Genomic_DNA"/>
</dbReference>
<keyword evidence="3" id="KW-1185">Reference proteome</keyword>